<protein>
    <submittedName>
        <fullName evidence="3">HPt (Histidine-containing phosphotransfer) domain-containing protein</fullName>
    </submittedName>
</protein>
<dbReference type="GO" id="GO:0000160">
    <property type="term" value="P:phosphorelay signal transduction system"/>
    <property type="evidence" value="ECO:0007669"/>
    <property type="project" value="UniProtKB-KW"/>
</dbReference>
<name>A0A840S3P9_9BURK</name>
<keyword evidence="4" id="KW-1185">Reference proteome</keyword>
<dbReference type="Proteomes" id="UP000554837">
    <property type="component" value="Unassembled WGS sequence"/>
</dbReference>
<dbReference type="EMBL" id="JACHHO010000003">
    <property type="protein sequence ID" value="MBB5204975.1"/>
    <property type="molecule type" value="Genomic_DNA"/>
</dbReference>
<organism evidence="3 4">
    <name type="scientific">Inhella inkyongensis</name>
    <dbReference type="NCBI Taxonomy" id="392593"/>
    <lineage>
        <taxon>Bacteria</taxon>
        <taxon>Pseudomonadati</taxon>
        <taxon>Pseudomonadota</taxon>
        <taxon>Betaproteobacteria</taxon>
        <taxon>Burkholderiales</taxon>
        <taxon>Sphaerotilaceae</taxon>
        <taxon>Inhella</taxon>
    </lineage>
</organism>
<dbReference type="RefSeq" id="WP_138854998.1">
    <property type="nucleotide sequence ID" value="NZ_CP040709.1"/>
</dbReference>
<comment type="caution">
    <text evidence="3">The sequence shown here is derived from an EMBL/GenBank/DDBJ whole genome shotgun (WGS) entry which is preliminary data.</text>
</comment>
<dbReference type="SUPFAM" id="SSF47226">
    <property type="entry name" value="Histidine-containing phosphotransfer domain, HPT domain"/>
    <property type="match status" value="1"/>
</dbReference>
<evidence type="ECO:0000256" key="1">
    <source>
        <dbReference type="ARBA" id="ARBA00023012"/>
    </source>
</evidence>
<accession>A0A840S3P9</accession>
<dbReference type="InterPro" id="IPR036641">
    <property type="entry name" value="HPT_dom_sf"/>
</dbReference>
<evidence type="ECO:0000259" key="2">
    <source>
        <dbReference type="Pfam" id="PF01627"/>
    </source>
</evidence>
<dbReference type="Gene3D" id="1.20.120.160">
    <property type="entry name" value="HPT domain"/>
    <property type="match status" value="1"/>
</dbReference>
<reference evidence="3 4" key="1">
    <citation type="submission" date="2020-08" db="EMBL/GenBank/DDBJ databases">
        <title>Genomic Encyclopedia of Type Strains, Phase IV (KMG-IV): sequencing the most valuable type-strain genomes for metagenomic binning, comparative biology and taxonomic classification.</title>
        <authorList>
            <person name="Goeker M."/>
        </authorList>
    </citation>
    <scope>NUCLEOTIDE SEQUENCE [LARGE SCALE GENOMIC DNA]</scope>
    <source>
        <strain evidence="3 4">DSM 23958</strain>
    </source>
</reference>
<keyword evidence="1" id="KW-0902">Two-component regulatory system</keyword>
<evidence type="ECO:0000313" key="3">
    <source>
        <dbReference type="EMBL" id="MBB5204975.1"/>
    </source>
</evidence>
<proteinExistence type="predicted"/>
<sequence>MNLDPDWPQIDGIDSAEAQLRYGRHPALFRSTLARLLEQAPSLNEPLESPERAADSVHHLHRLSGTAATLGARGLHAQAKALELQLLAGDWPAARAALPTLQQGFAALQRASAAYLQPAAPTPSSDPLPWPAQQLSELCELLRQRKLRASALFEQISPALRSRLGEADFAALQADLLALRHADALARLIRLQPGPSQEDQREPH</sequence>
<evidence type="ECO:0000313" key="4">
    <source>
        <dbReference type="Proteomes" id="UP000554837"/>
    </source>
</evidence>
<dbReference type="AlphaFoldDB" id="A0A840S3P9"/>
<dbReference type="GO" id="GO:0004672">
    <property type="term" value="F:protein kinase activity"/>
    <property type="evidence" value="ECO:0007669"/>
    <property type="project" value="UniProtKB-ARBA"/>
</dbReference>
<gene>
    <name evidence="3" type="ORF">HNQ51_002294</name>
</gene>
<dbReference type="Pfam" id="PF01627">
    <property type="entry name" value="Hpt"/>
    <property type="match status" value="1"/>
</dbReference>
<feature type="domain" description="HPt" evidence="2">
    <location>
        <begin position="30"/>
        <end position="110"/>
    </location>
</feature>
<dbReference type="InterPro" id="IPR008207">
    <property type="entry name" value="Sig_transdc_His_kin_Hpt_dom"/>
</dbReference>